<organism evidence="3 4">
    <name type="scientific">Murinocardiopsis flavida</name>
    <dbReference type="NCBI Taxonomy" id="645275"/>
    <lineage>
        <taxon>Bacteria</taxon>
        <taxon>Bacillati</taxon>
        <taxon>Actinomycetota</taxon>
        <taxon>Actinomycetes</taxon>
        <taxon>Streptosporangiales</taxon>
        <taxon>Nocardiopsidaceae</taxon>
        <taxon>Murinocardiopsis</taxon>
    </lineage>
</organism>
<dbReference type="PANTHER" id="PTHR30590">
    <property type="entry name" value="INNER MEMBRANE PROTEIN"/>
    <property type="match status" value="1"/>
</dbReference>
<dbReference type="PANTHER" id="PTHR30590:SF2">
    <property type="entry name" value="INNER MEMBRANE PROTEIN"/>
    <property type="match status" value="1"/>
</dbReference>
<feature type="transmembrane region" description="Helical" evidence="1">
    <location>
        <begin position="202"/>
        <end position="226"/>
    </location>
</feature>
<dbReference type="RefSeq" id="WP_106586340.1">
    <property type="nucleotide sequence ID" value="NZ_PYGA01000028.1"/>
</dbReference>
<proteinExistence type="predicted"/>
<feature type="transmembrane region" description="Helical" evidence="1">
    <location>
        <begin position="29"/>
        <end position="46"/>
    </location>
</feature>
<evidence type="ECO:0000256" key="1">
    <source>
        <dbReference type="SAM" id="Phobius"/>
    </source>
</evidence>
<comment type="caution">
    <text evidence="3">The sequence shown here is derived from an EMBL/GenBank/DDBJ whole genome shotgun (WGS) entry which is preliminary data.</text>
</comment>
<feature type="transmembrane region" description="Helical" evidence="1">
    <location>
        <begin position="78"/>
        <end position="98"/>
    </location>
</feature>
<reference evidence="3 4" key="1">
    <citation type="submission" date="2018-03" db="EMBL/GenBank/DDBJ databases">
        <title>Genomic Encyclopedia of Archaeal and Bacterial Type Strains, Phase II (KMG-II): from individual species to whole genera.</title>
        <authorList>
            <person name="Goeker M."/>
        </authorList>
    </citation>
    <scope>NUCLEOTIDE SEQUENCE [LARGE SCALE GENOMIC DNA]</scope>
    <source>
        <strain evidence="3 4">DSM 45312</strain>
    </source>
</reference>
<dbReference type="Proteomes" id="UP000240542">
    <property type="component" value="Unassembled WGS sequence"/>
</dbReference>
<name>A0A2P8CVF4_9ACTN</name>
<dbReference type="AlphaFoldDB" id="A0A2P8CVF4"/>
<evidence type="ECO:0000259" key="2">
    <source>
        <dbReference type="Pfam" id="PF04235"/>
    </source>
</evidence>
<keyword evidence="1" id="KW-0472">Membrane</keyword>
<dbReference type="InterPro" id="IPR007349">
    <property type="entry name" value="DUF418"/>
</dbReference>
<sequence>MPSPPPDAAEHRGGTAAAPRHLTPDLARGFMLLLIAMAYAPLYVAGAEYGLNYHPTDGGTADRVTNFLRLVLLDNRSYPMFAALFGYGLATVAARRSAAGDGPGEVRRLLRRRGLFLLLFGFAHGVLVFPGEILGAYGVATLLVGWLMVRPERALLRAAAVLVPIHVILVPMFTLIASHYMYAEAEHVVPGYSPAEMVGRVAEYPVVPFFSLLAYPVLLAMVLGAWAGRRSLLADPAAHRRLLVRTAAIGIGVSVAGALPAGLVAAELWQTTATLDGVLMAVQVLTGVAGGIGYAALFGVISARTGDRPGPVARALAAAGARSLSCYLFNSIVLAVLLSPSLLGLEAGLTSTGAVFVAAGVWAVGVALAVLLQRSGRGGPADVFLRRLVNRPARGR</sequence>
<dbReference type="OrthoDB" id="2388539at2"/>
<dbReference type="EMBL" id="PYGA01000028">
    <property type="protein sequence ID" value="PSK88961.1"/>
    <property type="molecule type" value="Genomic_DNA"/>
</dbReference>
<feature type="transmembrane region" description="Helical" evidence="1">
    <location>
        <begin position="349"/>
        <end position="372"/>
    </location>
</feature>
<dbReference type="Pfam" id="PF04235">
    <property type="entry name" value="DUF418"/>
    <property type="match status" value="1"/>
</dbReference>
<protein>
    <submittedName>
        <fullName evidence="3">Putative membrane protein YeiB</fullName>
    </submittedName>
</protein>
<dbReference type="InterPro" id="IPR052529">
    <property type="entry name" value="Bact_Transport_Assoc"/>
</dbReference>
<feature type="transmembrane region" description="Helical" evidence="1">
    <location>
        <begin position="324"/>
        <end position="343"/>
    </location>
</feature>
<feature type="transmembrane region" description="Helical" evidence="1">
    <location>
        <begin position="247"/>
        <end position="266"/>
    </location>
</feature>
<evidence type="ECO:0000313" key="4">
    <source>
        <dbReference type="Proteomes" id="UP000240542"/>
    </source>
</evidence>
<feature type="transmembrane region" description="Helical" evidence="1">
    <location>
        <begin position="278"/>
        <end position="303"/>
    </location>
</feature>
<feature type="domain" description="DUF418" evidence="2">
    <location>
        <begin position="227"/>
        <end position="390"/>
    </location>
</feature>
<keyword evidence="4" id="KW-1185">Reference proteome</keyword>
<gene>
    <name evidence="3" type="ORF">CLV63_12849</name>
</gene>
<keyword evidence="1" id="KW-1133">Transmembrane helix</keyword>
<keyword evidence="1" id="KW-0812">Transmembrane</keyword>
<accession>A0A2P8CVF4</accession>
<evidence type="ECO:0000313" key="3">
    <source>
        <dbReference type="EMBL" id="PSK88961.1"/>
    </source>
</evidence>
<feature type="transmembrane region" description="Helical" evidence="1">
    <location>
        <begin position="133"/>
        <end position="149"/>
    </location>
</feature>
<feature type="transmembrane region" description="Helical" evidence="1">
    <location>
        <begin position="161"/>
        <end position="182"/>
    </location>
</feature>